<sequence length="77" mass="9157">MQLHNNMEFEIKDNFIPNLNKANRLKILEVSPESVVVQMQNSKSRGVFPIDHFQYYIRKNLLVHIKEEEERLESTGE</sequence>
<evidence type="ECO:0000313" key="1">
    <source>
        <dbReference type="EMBL" id="NSL52669.1"/>
    </source>
</evidence>
<evidence type="ECO:0000313" key="2">
    <source>
        <dbReference type="Proteomes" id="UP000625804"/>
    </source>
</evidence>
<proteinExistence type="predicted"/>
<keyword evidence="2" id="KW-1185">Reference proteome</keyword>
<dbReference type="Proteomes" id="UP000625804">
    <property type="component" value="Unassembled WGS sequence"/>
</dbReference>
<name>A0A8J8GEY9_9BACI</name>
<comment type="caution">
    <text evidence="1">The sequence shown here is derived from an EMBL/GenBank/DDBJ whole genome shotgun (WGS) entry which is preliminary data.</text>
</comment>
<reference evidence="1" key="1">
    <citation type="submission" date="2020-06" db="EMBL/GenBank/DDBJ databases">
        <title>A novel thermopfilic bacterium from Erzurum, Turkey.</title>
        <authorList>
            <person name="Adiguzel A."/>
            <person name="Ay H."/>
            <person name="Baltaci M.O."/>
        </authorList>
    </citation>
    <scope>NUCLEOTIDE SEQUENCE</scope>
    <source>
        <strain evidence="1">P2</strain>
    </source>
</reference>
<dbReference type="EMBL" id="JABTTE010000019">
    <property type="protein sequence ID" value="NSL52669.1"/>
    <property type="molecule type" value="Genomic_DNA"/>
</dbReference>
<protein>
    <submittedName>
        <fullName evidence="1">Uncharacterized protein</fullName>
    </submittedName>
</protein>
<dbReference type="RefSeq" id="WP_173731873.1">
    <property type="nucleotide sequence ID" value="NZ_JABTTE010000019.1"/>
</dbReference>
<gene>
    <name evidence="1" type="ORF">HR057_12985</name>
</gene>
<dbReference type="AlphaFoldDB" id="A0A8J8GEY9"/>
<organism evidence="1 2">
    <name type="scientific">Calidifontibacillus erzurumensis</name>
    <dbReference type="NCBI Taxonomy" id="2741433"/>
    <lineage>
        <taxon>Bacteria</taxon>
        <taxon>Bacillati</taxon>
        <taxon>Bacillota</taxon>
        <taxon>Bacilli</taxon>
        <taxon>Bacillales</taxon>
        <taxon>Bacillaceae</taxon>
        <taxon>Calidifontibacillus/Schinkia group</taxon>
        <taxon>Calidifontibacillus</taxon>
    </lineage>
</organism>
<accession>A0A8J8GEY9</accession>